<comment type="caution">
    <text evidence="1">The sequence shown here is derived from an EMBL/GenBank/DDBJ whole genome shotgun (WGS) entry which is preliminary data.</text>
</comment>
<sequence>MANYISLDVDLVSVNSAAVSPPLETSSPFASQVPTRSSLSFFHSEESQQSRRIEHEGCVGALERIGQPKVQNGNANQTSDTVECRICQEEDKLCNLEIPCSCCGSMKYAHRRCVQRWCNEKGDATCEICNQPYKSGYVIPTRPTPSNDIPLEFRGEWGITGAPQSDFHVLAITAAEEYGEFAAVNASAAACCRSAALVLMAILLLRHAFAMASARGDEDASTIFALFLLRAAGFLLPCYIMARVMNTLHRRRQRQGVTIATAEVAVLLRGQNRGMLFAVPPGPP</sequence>
<keyword evidence="2" id="KW-1185">Reference proteome</keyword>
<name>A0ACC2DV79_DIPCM</name>
<dbReference type="Proteomes" id="UP001162992">
    <property type="component" value="Chromosome 4"/>
</dbReference>
<proteinExistence type="predicted"/>
<evidence type="ECO:0000313" key="1">
    <source>
        <dbReference type="EMBL" id="KAJ7557897.1"/>
    </source>
</evidence>
<gene>
    <name evidence="1" type="ORF">O6H91_04G014400</name>
</gene>
<protein>
    <submittedName>
        <fullName evidence="1">Uncharacterized protein</fullName>
    </submittedName>
</protein>
<organism evidence="1 2">
    <name type="scientific">Diphasiastrum complanatum</name>
    <name type="common">Issler's clubmoss</name>
    <name type="synonym">Lycopodium complanatum</name>
    <dbReference type="NCBI Taxonomy" id="34168"/>
    <lineage>
        <taxon>Eukaryota</taxon>
        <taxon>Viridiplantae</taxon>
        <taxon>Streptophyta</taxon>
        <taxon>Embryophyta</taxon>
        <taxon>Tracheophyta</taxon>
        <taxon>Lycopodiopsida</taxon>
        <taxon>Lycopodiales</taxon>
        <taxon>Lycopodiaceae</taxon>
        <taxon>Lycopodioideae</taxon>
        <taxon>Diphasiastrum</taxon>
    </lineage>
</organism>
<evidence type="ECO:0000313" key="2">
    <source>
        <dbReference type="Proteomes" id="UP001162992"/>
    </source>
</evidence>
<dbReference type="EMBL" id="CM055095">
    <property type="protein sequence ID" value="KAJ7557897.1"/>
    <property type="molecule type" value="Genomic_DNA"/>
</dbReference>
<reference evidence="2" key="1">
    <citation type="journal article" date="2024" name="Proc. Natl. Acad. Sci. U.S.A.">
        <title>Extraordinary preservation of gene collinearity over three hundred million years revealed in homosporous lycophytes.</title>
        <authorList>
            <person name="Li C."/>
            <person name="Wickell D."/>
            <person name="Kuo L.Y."/>
            <person name="Chen X."/>
            <person name="Nie B."/>
            <person name="Liao X."/>
            <person name="Peng D."/>
            <person name="Ji J."/>
            <person name="Jenkins J."/>
            <person name="Williams M."/>
            <person name="Shu S."/>
            <person name="Plott C."/>
            <person name="Barry K."/>
            <person name="Rajasekar S."/>
            <person name="Grimwood J."/>
            <person name="Han X."/>
            <person name="Sun S."/>
            <person name="Hou Z."/>
            <person name="He W."/>
            <person name="Dai G."/>
            <person name="Sun C."/>
            <person name="Schmutz J."/>
            <person name="Leebens-Mack J.H."/>
            <person name="Li F.W."/>
            <person name="Wang L."/>
        </authorList>
    </citation>
    <scope>NUCLEOTIDE SEQUENCE [LARGE SCALE GENOMIC DNA]</scope>
    <source>
        <strain evidence="2">cv. PW_Plant_1</strain>
    </source>
</reference>
<accession>A0ACC2DV79</accession>